<keyword evidence="5" id="KW-0378">Hydrolase</keyword>
<keyword evidence="5" id="KW-0645">Protease</keyword>
<dbReference type="SUPFAM" id="SSF57850">
    <property type="entry name" value="RING/U-box"/>
    <property type="match status" value="1"/>
</dbReference>
<keyword evidence="6" id="KW-0472">Membrane</keyword>
<evidence type="ECO:0000256" key="1">
    <source>
        <dbReference type="ARBA" id="ARBA00009431"/>
    </source>
</evidence>
<dbReference type="Pfam" id="PF12906">
    <property type="entry name" value="RINGv"/>
    <property type="match status" value="1"/>
</dbReference>
<dbReference type="PROSITE" id="PS51292">
    <property type="entry name" value="ZF_RING_CH"/>
    <property type="match status" value="1"/>
</dbReference>
<reference evidence="8 9" key="1">
    <citation type="journal article" date="2024" name="Nat. Commun.">
        <title>Phylogenomics reveals the evolutionary origins of lichenization in chlorophyte algae.</title>
        <authorList>
            <person name="Puginier C."/>
            <person name="Libourel C."/>
            <person name="Otte J."/>
            <person name="Skaloud P."/>
            <person name="Haon M."/>
            <person name="Grisel S."/>
            <person name="Petersen M."/>
            <person name="Berrin J.G."/>
            <person name="Delaux P.M."/>
            <person name="Dal Grande F."/>
            <person name="Keller J."/>
        </authorList>
    </citation>
    <scope>NUCLEOTIDE SEQUENCE [LARGE SCALE GENOMIC DNA]</scope>
    <source>
        <strain evidence="8 9">SAG 245.80</strain>
    </source>
</reference>
<dbReference type="PANTHER" id="PTHR11802">
    <property type="entry name" value="SERINE PROTEASE FAMILY S10 SERINE CARBOXYPEPTIDASE"/>
    <property type="match status" value="1"/>
</dbReference>
<gene>
    <name evidence="8" type="ORF">WJX81_006746</name>
</gene>
<feature type="transmembrane region" description="Helical" evidence="6">
    <location>
        <begin position="111"/>
        <end position="129"/>
    </location>
</feature>
<name>A0AAW1QPA8_9CHLO</name>
<accession>A0AAW1QPA8</accession>
<dbReference type="GO" id="GO:0019748">
    <property type="term" value="P:secondary metabolic process"/>
    <property type="evidence" value="ECO:0007669"/>
    <property type="project" value="TreeGrafter"/>
</dbReference>
<dbReference type="GO" id="GO:0008270">
    <property type="term" value="F:zinc ion binding"/>
    <property type="evidence" value="ECO:0007669"/>
    <property type="project" value="UniProtKB-KW"/>
</dbReference>
<dbReference type="PROSITE" id="PS00131">
    <property type="entry name" value="CARBOXYPEPT_SER_SER"/>
    <property type="match status" value="1"/>
</dbReference>
<feature type="domain" description="RING-CH-type" evidence="7">
    <location>
        <begin position="22"/>
        <end position="97"/>
    </location>
</feature>
<dbReference type="SUPFAM" id="SSF53474">
    <property type="entry name" value="alpha/beta-Hydrolases"/>
    <property type="match status" value="1"/>
</dbReference>
<keyword evidence="6" id="KW-0812">Transmembrane</keyword>
<keyword evidence="9" id="KW-1185">Reference proteome</keyword>
<dbReference type="PRINTS" id="PR00724">
    <property type="entry name" value="CRBOXYPTASEC"/>
</dbReference>
<keyword evidence="3" id="KW-0863">Zinc-finger</keyword>
<dbReference type="Proteomes" id="UP001445335">
    <property type="component" value="Unassembled WGS sequence"/>
</dbReference>
<dbReference type="PROSITE" id="PS00560">
    <property type="entry name" value="CARBOXYPEPT_SER_HIS"/>
    <property type="match status" value="1"/>
</dbReference>
<proteinExistence type="inferred from homology"/>
<evidence type="ECO:0000256" key="3">
    <source>
        <dbReference type="ARBA" id="ARBA00022771"/>
    </source>
</evidence>
<evidence type="ECO:0000256" key="6">
    <source>
        <dbReference type="SAM" id="Phobius"/>
    </source>
</evidence>
<dbReference type="InterPro" id="IPR018202">
    <property type="entry name" value="Ser_caboxypep_ser_AS"/>
</dbReference>
<dbReference type="PANTHER" id="PTHR11802:SF254">
    <property type="entry name" value="SERINE CARBOXYPEPTIDASE-LIKE 20"/>
    <property type="match status" value="1"/>
</dbReference>
<dbReference type="EC" id="3.4.16.-" evidence="5"/>
<evidence type="ECO:0000313" key="8">
    <source>
        <dbReference type="EMBL" id="KAK9823070.1"/>
    </source>
</evidence>
<dbReference type="GO" id="GO:0016747">
    <property type="term" value="F:acyltransferase activity, transferring groups other than amino-acyl groups"/>
    <property type="evidence" value="ECO:0007669"/>
    <property type="project" value="TreeGrafter"/>
</dbReference>
<dbReference type="GO" id="GO:0004185">
    <property type="term" value="F:serine-type carboxypeptidase activity"/>
    <property type="evidence" value="ECO:0007669"/>
    <property type="project" value="UniProtKB-UniRule"/>
</dbReference>
<dbReference type="Pfam" id="PF00450">
    <property type="entry name" value="Peptidase_S10"/>
    <property type="match status" value="2"/>
</dbReference>
<dbReference type="SMART" id="SM00744">
    <property type="entry name" value="RINGv"/>
    <property type="match status" value="1"/>
</dbReference>
<dbReference type="AlphaFoldDB" id="A0AAW1QPA8"/>
<sequence length="795" mass="85523">MLGNLTDDASYVKHAAPIGGTDEDGALLVCRICFEESEQADLISPCRCKGTQRYVHLKCLRRWQDVCALQKRVLMMDAKRDDRAARCCVCRQLYSVQPRVLSLGWRAWAGLRYLVAAAAVTLLAFGLSGPPWPHVAVLLLLMLGVRSHSLLAVLALALACVLAVLHARGLRVMMRVDTGGRLGFAVIRHGAPVDGLGPGVLLAASDDLERSIFRRSVVLLYRHSRRGGAHGVILSQPLGPLDPRVPTAGPGGLPAGAPALAHFLGGPVGLPGDGPHAEVAVMHTLATVPGACVLLPPAAPGNASGLYEGGSLADVMAAAGAPGASPGARVALYHGVTAAPRLDRKHLFYVLSESAHSRHDPLVLWLNGGPGCSSMIGWAEEHGPFTFAKRHATTMLTAWQRALRLLCRLVLGAHRCQLPLEDVVLSDNPYAWNTQAHMLYVDSPAGAGLSYSEDFGDYATSDEKAVADLHAFLGTFLELHPHLQANDFYMSGESYAGVYVPLLAQSVLRSNSAADALHKINLKGYMVGNPTTNRANVYNSEPHFALYKALIGRPLFDELVAACDNVFHNITRGSECERLHDMMREQLHALPDPYWVLSKCPGPDDGDDPVPAAAGAPARLPPLAAVAAAGPRAGQGMLPTWAQLGYGGPPTCTDHKEVTRWLNSDEVRAVLHAAPRRIAGDFQECTDRLKYNSTYVSMVPVHRQLLQHGLRALIYSGDCDLVIPHPGTELWTRGLGMRARRSRPWRLHDYVAGHVYEYMGNLTFATVLGAGHEVPQTNPVEALALFTSFIAGSAL</sequence>
<dbReference type="Gene3D" id="3.30.40.10">
    <property type="entry name" value="Zinc/RING finger domain, C3HC4 (zinc finger)"/>
    <property type="match status" value="1"/>
</dbReference>
<comment type="caution">
    <text evidence="8">The sequence shown here is derived from an EMBL/GenBank/DDBJ whole genome shotgun (WGS) entry which is preliminary data.</text>
</comment>
<dbReference type="CDD" id="cd16495">
    <property type="entry name" value="RING_CH-C4HC3_MARCH"/>
    <property type="match status" value="1"/>
</dbReference>
<dbReference type="InterPro" id="IPR029058">
    <property type="entry name" value="AB_hydrolase_fold"/>
</dbReference>
<keyword evidence="6" id="KW-1133">Transmembrane helix</keyword>
<dbReference type="GO" id="GO:0006508">
    <property type="term" value="P:proteolysis"/>
    <property type="evidence" value="ECO:0007669"/>
    <property type="project" value="UniProtKB-KW"/>
</dbReference>
<dbReference type="Gene3D" id="3.40.1740.10">
    <property type="entry name" value="VC0467-like"/>
    <property type="match status" value="1"/>
</dbReference>
<keyword evidence="4" id="KW-0862">Zinc</keyword>
<evidence type="ECO:0000256" key="4">
    <source>
        <dbReference type="ARBA" id="ARBA00022833"/>
    </source>
</evidence>
<dbReference type="InterPro" id="IPR033124">
    <property type="entry name" value="Ser_caboxypep_his_AS"/>
</dbReference>
<evidence type="ECO:0000256" key="2">
    <source>
        <dbReference type="ARBA" id="ARBA00022723"/>
    </source>
</evidence>
<dbReference type="InterPro" id="IPR013083">
    <property type="entry name" value="Znf_RING/FYVE/PHD"/>
</dbReference>
<protein>
    <recommendedName>
        <fullName evidence="5">Carboxypeptidase</fullName>
        <ecNumber evidence="5">3.4.16.-</ecNumber>
    </recommendedName>
</protein>
<evidence type="ECO:0000313" key="9">
    <source>
        <dbReference type="Proteomes" id="UP001445335"/>
    </source>
</evidence>
<dbReference type="InterPro" id="IPR011016">
    <property type="entry name" value="Znf_RING-CH"/>
</dbReference>
<comment type="similarity">
    <text evidence="1 5">Belongs to the peptidase S10 family.</text>
</comment>
<feature type="transmembrane region" description="Helical" evidence="6">
    <location>
        <begin position="135"/>
        <end position="165"/>
    </location>
</feature>
<evidence type="ECO:0000259" key="7">
    <source>
        <dbReference type="PROSITE" id="PS51292"/>
    </source>
</evidence>
<dbReference type="SUPFAM" id="SSF143456">
    <property type="entry name" value="VC0467-like"/>
    <property type="match status" value="1"/>
</dbReference>
<dbReference type="EMBL" id="JALJOU010000080">
    <property type="protein sequence ID" value="KAK9823070.1"/>
    <property type="molecule type" value="Genomic_DNA"/>
</dbReference>
<keyword evidence="2" id="KW-0479">Metal-binding</keyword>
<dbReference type="Gene3D" id="3.40.50.1820">
    <property type="entry name" value="alpha/beta hydrolase"/>
    <property type="match status" value="1"/>
</dbReference>
<keyword evidence="5" id="KW-0121">Carboxypeptidase</keyword>
<evidence type="ECO:0000256" key="5">
    <source>
        <dbReference type="RuleBase" id="RU361156"/>
    </source>
</evidence>
<dbReference type="InterPro" id="IPR001563">
    <property type="entry name" value="Peptidase_S10"/>
</dbReference>
<organism evidence="8 9">
    <name type="scientific">Elliptochloris bilobata</name>
    <dbReference type="NCBI Taxonomy" id="381761"/>
    <lineage>
        <taxon>Eukaryota</taxon>
        <taxon>Viridiplantae</taxon>
        <taxon>Chlorophyta</taxon>
        <taxon>core chlorophytes</taxon>
        <taxon>Trebouxiophyceae</taxon>
        <taxon>Trebouxiophyceae incertae sedis</taxon>
        <taxon>Elliptochloris clade</taxon>
        <taxon>Elliptochloris</taxon>
    </lineage>
</organism>